<evidence type="ECO:0000313" key="3">
    <source>
        <dbReference type="Proteomes" id="UP001549031"/>
    </source>
</evidence>
<dbReference type="EMBL" id="JBEPLJ010000003">
    <property type="protein sequence ID" value="MET3584906.1"/>
    <property type="molecule type" value="Genomic_DNA"/>
</dbReference>
<dbReference type="Proteomes" id="UP001549031">
    <property type="component" value="Unassembled WGS sequence"/>
</dbReference>
<dbReference type="RefSeq" id="WP_247242836.1">
    <property type="nucleotide sequence ID" value="NZ_JALJRA010000003.1"/>
</dbReference>
<reference evidence="2 3" key="1">
    <citation type="submission" date="2024-06" db="EMBL/GenBank/DDBJ databases">
        <title>Genomic Encyclopedia of Type Strains, Phase IV (KMG-IV): sequencing the most valuable type-strain genomes for metagenomic binning, comparative biology and taxonomic classification.</title>
        <authorList>
            <person name="Goeker M."/>
        </authorList>
    </citation>
    <scope>NUCLEOTIDE SEQUENCE [LARGE SCALE GENOMIC DNA]</scope>
    <source>
        <strain evidence="2 3">DSM 105042</strain>
    </source>
</reference>
<comment type="caution">
    <text evidence="2">The sequence shown here is derived from an EMBL/GenBank/DDBJ whole genome shotgun (WGS) entry which is preliminary data.</text>
</comment>
<sequence>MIEGRQTFAKKWLSPEPGENNIDLAQWIARRRHLRRPPPADQHRRRRIPQPAFGIRRDPLPLSHHRDRGPRALGDPGRHHPPQRAGALLGKLSELFVPVHAHPNNCCGEFVIPGTEIRIPNVLKLTYLRRDRASKVKYPPLLPHPNDVGRNVSAEPPMFFGEAWLDGPGRSNQR</sequence>
<name>A0ABV2H2X7_9HYPH</name>
<feature type="region of interest" description="Disordered" evidence="1">
    <location>
        <begin position="34"/>
        <end position="83"/>
    </location>
</feature>
<proteinExistence type="predicted"/>
<accession>A0ABV2H2X7</accession>
<protein>
    <submittedName>
        <fullName evidence="2">Uncharacterized protein</fullName>
    </submittedName>
</protein>
<evidence type="ECO:0000313" key="2">
    <source>
        <dbReference type="EMBL" id="MET3584906.1"/>
    </source>
</evidence>
<gene>
    <name evidence="2" type="ORF">ABID21_001007</name>
</gene>
<organism evidence="2 3">
    <name type="scientific">Pseudorhizobium tarimense</name>
    <dbReference type="NCBI Taxonomy" id="1079109"/>
    <lineage>
        <taxon>Bacteria</taxon>
        <taxon>Pseudomonadati</taxon>
        <taxon>Pseudomonadota</taxon>
        <taxon>Alphaproteobacteria</taxon>
        <taxon>Hyphomicrobiales</taxon>
        <taxon>Rhizobiaceae</taxon>
        <taxon>Rhizobium/Agrobacterium group</taxon>
        <taxon>Pseudorhizobium</taxon>
    </lineage>
</organism>
<evidence type="ECO:0000256" key="1">
    <source>
        <dbReference type="SAM" id="MobiDB-lite"/>
    </source>
</evidence>
<keyword evidence="3" id="KW-1185">Reference proteome</keyword>